<dbReference type="Pfam" id="PF00912">
    <property type="entry name" value="Transgly"/>
    <property type="match status" value="1"/>
</dbReference>
<evidence type="ECO:0000256" key="4">
    <source>
        <dbReference type="ARBA" id="ARBA00022645"/>
    </source>
</evidence>
<comment type="similarity">
    <text evidence="3">In the N-terminal section; belongs to the glycosyltransferase 51 family.</text>
</comment>
<evidence type="ECO:0000256" key="10">
    <source>
        <dbReference type="ARBA" id="ARBA00044770"/>
    </source>
</evidence>
<keyword evidence="4" id="KW-0121">Carboxypeptidase</keyword>
<sequence>MTLRLRAAGFFAAALLLTTAAGLRDGLDRWVSTAPLPPLAVEVGTEVLARDGTILRAFPVADGRWRLAPGPVDPAYLDDLVAYEDGRFYRHSGVDGFAVLRAGVQMLWNGHVVSGASTLTMQVARLLEDGTTGRLDGKLRQARLALALERHLTKPQILDLYLRLAPFGGNVEGVRAASLAWFGKEPRRLSPAEAALLIALPQSPGSRRPDRFPKAAKAARDRVLDRLAAEGALEADAARAAKAEPIPTRRRDFPALAPHLTERLSAAKPRGARIETTIEPSLQRAAEALAARAVSGQAGQVSVALLVADHRTGEILASVGGAAWTDAKRAGFVDLTQALRSPGSTLKPFVYALAFDDGLAHPETLIEDRPVAFGPWRPQNFDRSFRGTLPVRQALSLSLNIPVVSLTEALGPERLLAALRKAGAKVLLPNDAPPGLAVSLGGLGISLQDLVQAYAALARLGHPLRLSAEAGKAGPRDGQLFGPVAAWQVTDILSRIPPPPGAAPNRIAFKTGTSYGHRDALAVGFDGAHVAGVWMGRADGTPVPGAFGGELAAPVLFELFDRIGETRAPLPPPPPATLILPNARLPQPLQRFRPRDAAFSVVVEGAPEVTFPPEGAEIETAGQGLTVKLRGGQPPFTWLANGAPLLVGSRTRETMLALTGPGFVSLTVLDAQGRSDHRQIMLKP</sequence>
<dbReference type="InterPro" id="IPR012338">
    <property type="entry name" value="Beta-lactam/transpept-like"/>
</dbReference>
<keyword evidence="6" id="KW-0328">Glycosyltransferase</keyword>
<evidence type="ECO:0000256" key="2">
    <source>
        <dbReference type="ARBA" id="ARBA00007090"/>
    </source>
</evidence>
<evidence type="ECO:0000313" key="16">
    <source>
        <dbReference type="EMBL" id="PYF12050.1"/>
    </source>
</evidence>
<evidence type="ECO:0000256" key="5">
    <source>
        <dbReference type="ARBA" id="ARBA00022670"/>
    </source>
</evidence>
<dbReference type="Proteomes" id="UP000247727">
    <property type="component" value="Unassembled WGS sequence"/>
</dbReference>
<organism evidence="16 17">
    <name type="scientific">Rhodobacter viridis</name>
    <dbReference type="NCBI Taxonomy" id="1054202"/>
    <lineage>
        <taxon>Bacteria</taxon>
        <taxon>Pseudomonadati</taxon>
        <taxon>Pseudomonadota</taxon>
        <taxon>Alphaproteobacteria</taxon>
        <taxon>Rhodobacterales</taxon>
        <taxon>Rhodobacter group</taxon>
        <taxon>Rhodobacter</taxon>
    </lineage>
</organism>
<evidence type="ECO:0000256" key="3">
    <source>
        <dbReference type="ARBA" id="ARBA00007739"/>
    </source>
</evidence>
<keyword evidence="17" id="KW-1185">Reference proteome</keyword>
<dbReference type="InterPro" id="IPR001264">
    <property type="entry name" value="Glyco_trans_51"/>
</dbReference>
<dbReference type="InterPro" id="IPR011815">
    <property type="entry name" value="PBP_1c"/>
</dbReference>
<dbReference type="GO" id="GO:0006508">
    <property type="term" value="P:proteolysis"/>
    <property type="evidence" value="ECO:0007669"/>
    <property type="project" value="UniProtKB-KW"/>
</dbReference>
<dbReference type="SUPFAM" id="SSF56601">
    <property type="entry name" value="beta-lactamase/transpeptidase-like"/>
    <property type="match status" value="1"/>
</dbReference>
<evidence type="ECO:0000256" key="7">
    <source>
        <dbReference type="ARBA" id="ARBA00022679"/>
    </source>
</evidence>
<keyword evidence="8" id="KW-0378">Hydrolase</keyword>
<evidence type="ECO:0000256" key="8">
    <source>
        <dbReference type="ARBA" id="ARBA00022801"/>
    </source>
</evidence>
<reference evidence="16 17" key="1">
    <citation type="submission" date="2018-06" db="EMBL/GenBank/DDBJ databases">
        <title>Genomic Encyclopedia of Type Strains, Phase III (KMG-III): the genomes of soil and plant-associated and newly described type strains.</title>
        <authorList>
            <person name="Whitman W."/>
        </authorList>
    </citation>
    <scope>NUCLEOTIDE SEQUENCE [LARGE SCALE GENOMIC DNA]</scope>
    <source>
        <strain evidence="16 17">JA737</strain>
    </source>
</reference>
<dbReference type="RefSeq" id="WP_110804634.1">
    <property type="nucleotide sequence ID" value="NZ_QJTK01000002.1"/>
</dbReference>
<evidence type="ECO:0000259" key="13">
    <source>
        <dbReference type="Pfam" id="PF00905"/>
    </source>
</evidence>
<keyword evidence="7" id="KW-0808">Transferase</keyword>
<name>A0A318U279_9RHOB</name>
<dbReference type="GO" id="GO:0008955">
    <property type="term" value="F:peptidoglycan glycosyltransferase activity"/>
    <property type="evidence" value="ECO:0007669"/>
    <property type="project" value="UniProtKB-EC"/>
</dbReference>
<dbReference type="GO" id="GO:0004180">
    <property type="term" value="F:carboxypeptidase activity"/>
    <property type="evidence" value="ECO:0007669"/>
    <property type="project" value="UniProtKB-KW"/>
</dbReference>
<dbReference type="InterPro" id="IPR036950">
    <property type="entry name" value="PBP_transglycosylase"/>
</dbReference>
<dbReference type="InterPro" id="IPR023346">
    <property type="entry name" value="Lysozyme-like_dom_sf"/>
</dbReference>
<evidence type="ECO:0000256" key="12">
    <source>
        <dbReference type="SAM" id="SignalP"/>
    </source>
</evidence>
<dbReference type="SUPFAM" id="SSF53955">
    <property type="entry name" value="Lysozyme-like"/>
    <property type="match status" value="1"/>
</dbReference>
<dbReference type="NCBIfam" id="TIGR02073">
    <property type="entry name" value="PBP_1c"/>
    <property type="match status" value="1"/>
</dbReference>
<evidence type="ECO:0000256" key="1">
    <source>
        <dbReference type="ARBA" id="ARBA00004752"/>
    </source>
</evidence>
<keyword evidence="9" id="KW-0511">Multifunctional enzyme</keyword>
<feature type="domain" description="Penicillin-binding C-terminal" evidence="15">
    <location>
        <begin position="604"/>
        <end position="679"/>
    </location>
</feature>
<comment type="pathway">
    <text evidence="1">Cell wall biogenesis; peptidoglycan biosynthesis.</text>
</comment>
<comment type="caution">
    <text evidence="16">The sequence shown here is derived from an EMBL/GenBank/DDBJ whole genome shotgun (WGS) entry which is preliminary data.</text>
</comment>
<evidence type="ECO:0000259" key="14">
    <source>
        <dbReference type="Pfam" id="PF00912"/>
    </source>
</evidence>
<dbReference type="OrthoDB" id="9766909at2"/>
<keyword evidence="12" id="KW-0732">Signal</keyword>
<proteinExistence type="inferred from homology"/>
<protein>
    <recommendedName>
        <fullName evidence="10">peptidoglycan glycosyltransferase</fullName>
        <ecNumber evidence="10">2.4.99.28</ecNumber>
    </recommendedName>
</protein>
<dbReference type="EMBL" id="QJTK01000002">
    <property type="protein sequence ID" value="PYF12050.1"/>
    <property type="molecule type" value="Genomic_DNA"/>
</dbReference>
<dbReference type="UniPathway" id="UPA00219"/>
<dbReference type="Pfam" id="PF06832">
    <property type="entry name" value="BiPBP_C"/>
    <property type="match status" value="1"/>
</dbReference>
<dbReference type="Pfam" id="PF00905">
    <property type="entry name" value="Transpeptidase"/>
    <property type="match status" value="1"/>
</dbReference>
<dbReference type="PANTHER" id="PTHR32282">
    <property type="entry name" value="BINDING PROTEIN TRANSPEPTIDASE, PUTATIVE-RELATED"/>
    <property type="match status" value="1"/>
</dbReference>
<evidence type="ECO:0000313" key="17">
    <source>
        <dbReference type="Proteomes" id="UP000247727"/>
    </source>
</evidence>
<keyword evidence="5" id="KW-0645">Protease</keyword>
<dbReference type="GO" id="GO:0030288">
    <property type="term" value="C:outer membrane-bounded periplasmic space"/>
    <property type="evidence" value="ECO:0007669"/>
    <property type="project" value="TreeGrafter"/>
</dbReference>
<feature type="chain" id="PRO_5016278920" description="peptidoglycan glycosyltransferase" evidence="12">
    <location>
        <begin position="21"/>
        <end position="684"/>
    </location>
</feature>
<evidence type="ECO:0000256" key="6">
    <source>
        <dbReference type="ARBA" id="ARBA00022676"/>
    </source>
</evidence>
<evidence type="ECO:0000256" key="11">
    <source>
        <dbReference type="ARBA" id="ARBA00049902"/>
    </source>
</evidence>
<comment type="catalytic activity">
    <reaction evidence="11">
        <text>[GlcNAc-(1-&gt;4)-Mur2Ac(oyl-L-Ala-gamma-D-Glu-L-Lys-D-Ala-D-Ala)](n)-di-trans,octa-cis-undecaprenyl diphosphate + beta-D-GlcNAc-(1-&gt;4)-Mur2Ac(oyl-L-Ala-gamma-D-Glu-L-Lys-D-Ala-D-Ala)-di-trans,octa-cis-undecaprenyl diphosphate = [GlcNAc-(1-&gt;4)-Mur2Ac(oyl-L-Ala-gamma-D-Glu-L-Lys-D-Ala-D-Ala)](n+1)-di-trans,octa-cis-undecaprenyl diphosphate + di-trans,octa-cis-undecaprenyl diphosphate + H(+)</text>
        <dbReference type="Rhea" id="RHEA:23708"/>
        <dbReference type="Rhea" id="RHEA-COMP:9602"/>
        <dbReference type="Rhea" id="RHEA-COMP:9603"/>
        <dbReference type="ChEBI" id="CHEBI:15378"/>
        <dbReference type="ChEBI" id="CHEBI:58405"/>
        <dbReference type="ChEBI" id="CHEBI:60033"/>
        <dbReference type="ChEBI" id="CHEBI:78435"/>
        <dbReference type="EC" id="2.4.99.28"/>
    </reaction>
</comment>
<dbReference type="EC" id="2.4.99.28" evidence="10"/>
<feature type="domain" description="Glycosyl transferase family 51" evidence="14">
    <location>
        <begin position="73"/>
        <end position="227"/>
    </location>
</feature>
<dbReference type="Gene3D" id="3.40.710.10">
    <property type="entry name" value="DD-peptidase/beta-lactamase superfamily"/>
    <property type="match status" value="1"/>
</dbReference>
<feature type="domain" description="Penicillin-binding protein transpeptidase" evidence="13">
    <location>
        <begin position="305"/>
        <end position="514"/>
    </location>
</feature>
<dbReference type="InterPro" id="IPR001460">
    <property type="entry name" value="PCN-bd_Tpept"/>
</dbReference>
<dbReference type="GO" id="GO:0009252">
    <property type="term" value="P:peptidoglycan biosynthetic process"/>
    <property type="evidence" value="ECO:0007669"/>
    <property type="project" value="UniProtKB-UniPathway"/>
</dbReference>
<dbReference type="Gene3D" id="1.10.3810.10">
    <property type="entry name" value="Biosynthetic peptidoglycan transglycosylase-like"/>
    <property type="match status" value="1"/>
</dbReference>
<dbReference type="InterPro" id="IPR009647">
    <property type="entry name" value="PBP_C"/>
</dbReference>
<evidence type="ECO:0000259" key="15">
    <source>
        <dbReference type="Pfam" id="PF06832"/>
    </source>
</evidence>
<comment type="similarity">
    <text evidence="2">In the C-terminal section; belongs to the transpeptidase family.</text>
</comment>
<accession>A0A318U279</accession>
<dbReference type="GO" id="GO:0008658">
    <property type="term" value="F:penicillin binding"/>
    <property type="evidence" value="ECO:0007669"/>
    <property type="project" value="InterPro"/>
</dbReference>
<dbReference type="PANTHER" id="PTHR32282:SF15">
    <property type="entry name" value="PENICILLIN-BINDING PROTEIN 1C"/>
    <property type="match status" value="1"/>
</dbReference>
<dbReference type="AlphaFoldDB" id="A0A318U279"/>
<dbReference type="InterPro" id="IPR050396">
    <property type="entry name" value="Glycosyltr_51/Transpeptidase"/>
</dbReference>
<feature type="signal peptide" evidence="12">
    <location>
        <begin position="1"/>
        <end position="20"/>
    </location>
</feature>
<gene>
    <name evidence="16" type="ORF">C8J30_102366</name>
</gene>
<evidence type="ECO:0000256" key="9">
    <source>
        <dbReference type="ARBA" id="ARBA00023268"/>
    </source>
</evidence>